<dbReference type="EMBL" id="PDNB01000084">
    <property type="protein sequence ID" value="PGH10648.1"/>
    <property type="molecule type" value="Genomic_DNA"/>
</dbReference>
<evidence type="ECO:0000313" key="3">
    <source>
        <dbReference type="Proteomes" id="UP000223968"/>
    </source>
</evidence>
<feature type="compositionally biased region" description="Basic and acidic residues" evidence="1">
    <location>
        <begin position="113"/>
        <end position="125"/>
    </location>
</feature>
<sequence length="148" mass="15353">MSTANQGNTSRTLNVSQMNSTQRSSTSNQAPDNNLVEISHWSPDSSSAAASTAGGAASERQPGSQRSMRATAGPSTVSTPRSPTSTQPSADIIRAERARAAFALGHGGPPAPPEERMAETFRARVIENPTATGQVSSSGHQSRHARGL</sequence>
<evidence type="ECO:0000313" key="2">
    <source>
        <dbReference type="EMBL" id="PGH10648.1"/>
    </source>
</evidence>
<keyword evidence="3" id="KW-1185">Reference proteome</keyword>
<feature type="region of interest" description="Disordered" evidence="1">
    <location>
        <begin position="1"/>
        <end position="148"/>
    </location>
</feature>
<proteinExistence type="predicted"/>
<feature type="compositionally biased region" description="Low complexity" evidence="1">
    <location>
        <begin position="74"/>
        <end position="89"/>
    </location>
</feature>
<comment type="caution">
    <text evidence="2">The sequence shown here is derived from an EMBL/GenBank/DDBJ whole genome shotgun (WGS) entry which is preliminary data.</text>
</comment>
<protein>
    <submittedName>
        <fullName evidence="2">Uncharacterized protein</fullName>
    </submittedName>
</protein>
<feature type="compositionally biased region" description="Polar residues" evidence="1">
    <location>
        <begin position="129"/>
        <end position="140"/>
    </location>
</feature>
<dbReference type="AlphaFoldDB" id="A0A2B7XPX0"/>
<feature type="compositionally biased region" description="Polar residues" evidence="1">
    <location>
        <begin position="1"/>
        <end position="32"/>
    </location>
</feature>
<feature type="compositionally biased region" description="Low complexity" evidence="1">
    <location>
        <begin position="45"/>
        <end position="58"/>
    </location>
</feature>
<gene>
    <name evidence="2" type="ORF">AJ79_05362</name>
</gene>
<accession>A0A2B7XPX0</accession>
<dbReference type="Proteomes" id="UP000223968">
    <property type="component" value="Unassembled WGS sequence"/>
</dbReference>
<name>A0A2B7XPX0_9EURO</name>
<evidence type="ECO:0000256" key="1">
    <source>
        <dbReference type="SAM" id="MobiDB-lite"/>
    </source>
</evidence>
<reference evidence="2 3" key="1">
    <citation type="submission" date="2017-10" db="EMBL/GenBank/DDBJ databases">
        <title>Comparative genomics in systemic dimorphic fungi from Ajellomycetaceae.</title>
        <authorList>
            <person name="Munoz J.F."/>
            <person name="Mcewen J.G."/>
            <person name="Clay O.K."/>
            <person name="Cuomo C.A."/>
        </authorList>
    </citation>
    <scope>NUCLEOTIDE SEQUENCE [LARGE SCALE GENOMIC DNA]</scope>
    <source>
        <strain evidence="2 3">UAMH5409</strain>
    </source>
</reference>
<organism evidence="2 3">
    <name type="scientific">Helicocarpus griseus UAMH5409</name>
    <dbReference type="NCBI Taxonomy" id="1447875"/>
    <lineage>
        <taxon>Eukaryota</taxon>
        <taxon>Fungi</taxon>
        <taxon>Dikarya</taxon>
        <taxon>Ascomycota</taxon>
        <taxon>Pezizomycotina</taxon>
        <taxon>Eurotiomycetes</taxon>
        <taxon>Eurotiomycetidae</taxon>
        <taxon>Onygenales</taxon>
        <taxon>Ajellomycetaceae</taxon>
        <taxon>Helicocarpus</taxon>
    </lineage>
</organism>